<proteinExistence type="predicted"/>
<evidence type="ECO:0000313" key="2">
    <source>
        <dbReference type="Proteomes" id="UP001296104"/>
    </source>
</evidence>
<gene>
    <name evidence="1" type="ORF">LECACI_7A007454</name>
</gene>
<dbReference type="AlphaFoldDB" id="A0AAI8Z4G0"/>
<reference evidence="1" key="1">
    <citation type="submission" date="2023-11" db="EMBL/GenBank/DDBJ databases">
        <authorList>
            <person name="Alioto T."/>
            <person name="Alioto T."/>
            <person name="Gomez Garrido J."/>
        </authorList>
    </citation>
    <scope>NUCLEOTIDE SEQUENCE</scope>
</reference>
<comment type="caution">
    <text evidence="1">The sequence shown here is derived from an EMBL/GenBank/DDBJ whole genome shotgun (WGS) entry which is preliminary data.</text>
</comment>
<dbReference type="Proteomes" id="UP001296104">
    <property type="component" value="Unassembled WGS sequence"/>
</dbReference>
<keyword evidence="2" id="KW-1185">Reference proteome</keyword>
<dbReference type="EMBL" id="CAVMBE010000061">
    <property type="protein sequence ID" value="CAK4032296.1"/>
    <property type="molecule type" value="Genomic_DNA"/>
</dbReference>
<organism evidence="1 2">
    <name type="scientific">Lecanosticta acicola</name>
    <dbReference type="NCBI Taxonomy" id="111012"/>
    <lineage>
        <taxon>Eukaryota</taxon>
        <taxon>Fungi</taxon>
        <taxon>Dikarya</taxon>
        <taxon>Ascomycota</taxon>
        <taxon>Pezizomycotina</taxon>
        <taxon>Dothideomycetes</taxon>
        <taxon>Dothideomycetidae</taxon>
        <taxon>Mycosphaerellales</taxon>
        <taxon>Mycosphaerellaceae</taxon>
        <taxon>Lecanosticta</taxon>
    </lineage>
</organism>
<name>A0AAI8Z4G0_9PEZI</name>
<evidence type="ECO:0000313" key="1">
    <source>
        <dbReference type="EMBL" id="CAK4032296.1"/>
    </source>
</evidence>
<sequence length="172" mass="20631">MYYWYDVRGHAENGEQTTWVWDQNQIDYVQHNVSGQVNVDKETLSLALVTMGNYILEMAARRHHRPYSVLQQGQWAAMLDQVRQQFIDRFDWQHFDVATMPTQWRDELRDSSQDMFIPFLGLHRDNVTVNLADWAPYQQDLMILLEYLAYAAWAEERRRSEERDSHMVDNDE</sequence>
<protein>
    <submittedName>
        <fullName evidence="1">Uncharacterized protein</fullName>
    </submittedName>
</protein>
<accession>A0AAI8Z4G0</accession>